<evidence type="ECO:0000313" key="7">
    <source>
        <dbReference type="EMBL" id="GLH68673.1"/>
    </source>
</evidence>
<feature type="domain" description="Pullulanase carbohydrate-binding module 41" evidence="6">
    <location>
        <begin position="31"/>
        <end position="130"/>
    </location>
</feature>
<protein>
    <recommendedName>
        <fullName evidence="6">Pullulanase carbohydrate-binding module 41 domain-containing protein</fullName>
    </recommendedName>
</protein>
<evidence type="ECO:0000256" key="5">
    <source>
        <dbReference type="SAM" id="SignalP"/>
    </source>
</evidence>
<sequence length="145" mass="16613">MSLRSTFLKVMAVFALALTPALAAPPEGMIGIHYHRVDGKYEKWGVHLWKSPNMPLPDIEWPNPMMPTGKDDFGVYWYVKASEFSTGSKMQVNYIIHKGDIKEQGAKDMAFDGLQHKEIWVWEKDRTIYYSLEDCLKAHPAEPAK</sequence>
<evidence type="ECO:0000256" key="3">
    <source>
        <dbReference type="ARBA" id="ARBA00022801"/>
    </source>
</evidence>
<dbReference type="Pfam" id="PF03714">
    <property type="entry name" value="PUD"/>
    <property type="match status" value="1"/>
</dbReference>
<dbReference type="EMBL" id="BSDD01000001">
    <property type="protein sequence ID" value="GLH68673.1"/>
    <property type="molecule type" value="Genomic_DNA"/>
</dbReference>
<organism evidence="7 8">
    <name type="scientific">Geothrix rubra</name>
    <dbReference type="NCBI Taxonomy" id="2927977"/>
    <lineage>
        <taxon>Bacteria</taxon>
        <taxon>Pseudomonadati</taxon>
        <taxon>Acidobacteriota</taxon>
        <taxon>Holophagae</taxon>
        <taxon>Holophagales</taxon>
        <taxon>Holophagaceae</taxon>
        <taxon>Geothrix</taxon>
    </lineage>
</organism>
<dbReference type="Proteomes" id="UP001165089">
    <property type="component" value="Unassembled WGS sequence"/>
</dbReference>
<dbReference type="InterPro" id="IPR013784">
    <property type="entry name" value="Carb-bd-like_fold"/>
</dbReference>
<dbReference type="RefSeq" id="WP_285722234.1">
    <property type="nucleotide sequence ID" value="NZ_BSDD01000001.1"/>
</dbReference>
<proteinExistence type="inferred from homology"/>
<comment type="similarity">
    <text evidence="1">Belongs to the glycosyl hydrolase 13 family.</text>
</comment>
<evidence type="ECO:0000256" key="4">
    <source>
        <dbReference type="ARBA" id="ARBA00023295"/>
    </source>
</evidence>
<dbReference type="Gene3D" id="2.60.40.1110">
    <property type="match status" value="1"/>
</dbReference>
<evidence type="ECO:0000256" key="2">
    <source>
        <dbReference type="ARBA" id="ARBA00022729"/>
    </source>
</evidence>
<feature type="chain" id="PRO_5046855993" description="Pullulanase carbohydrate-binding module 41 domain-containing protein" evidence="5">
    <location>
        <begin position="24"/>
        <end position="145"/>
    </location>
</feature>
<keyword evidence="8" id="KW-1185">Reference proteome</keyword>
<comment type="caution">
    <text evidence="7">The sequence shown here is derived from an EMBL/GenBank/DDBJ whole genome shotgun (WGS) entry which is preliminary data.</text>
</comment>
<reference evidence="7 8" key="1">
    <citation type="journal article" date="2023" name="Antonie Van Leeuwenhoek">
        <title>Mesoterricola silvestris gen. nov., sp. nov., Mesoterricola sediminis sp. nov., Geothrix oryzae sp. nov., Geothrix edaphica sp. nov., Geothrix rubra sp. nov., and Geothrix limicola sp. nov., six novel members of Acidobacteriota isolated from soils.</title>
        <authorList>
            <person name="Itoh H."/>
            <person name="Sugisawa Y."/>
            <person name="Mise K."/>
            <person name="Xu Z."/>
            <person name="Kuniyasu M."/>
            <person name="Ushijima N."/>
            <person name="Kawano K."/>
            <person name="Kobayashi E."/>
            <person name="Shiratori Y."/>
            <person name="Masuda Y."/>
            <person name="Senoo K."/>
        </authorList>
    </citation>
    <scope>NUCLEOTIDE SEQUENCE [LARGE SCALE GENOMIC DNA]</scope>
    <source>
        <strain evidence="7 8">Red803</strain>
    </source>
</reference>
<keyword evidence="2 5" id="KW-0732">Signal</keyword>
<dbReference type="InterPro" id="IPR005323">
    <property type="entry name" value="CBM41_pullulanase"/>
</dbReference>
<accession>A0ABQ5Q261</accession>
<name>A0ABQ5Q261_9BACT</name>
<dbReference type="CDD" id="cd10315">
    <property type="entry name" value="CBM41_pullulanase"/>
    <property type="match status" value="1"/>
</dbReference>
<feature type="signal peptide" evidence="5">
    <location>
        <begin position="1"/>
        <end position="23"/>
    </location>
</feature>
<keyword evidence="3" id="KW-0378">Hydrolase</keyword>
<keyword evidence="4" id="KW-0326">Glycosidase</keyword>
<gene>
    <name evidence="7" type="ORF">GETHPA_02060</name>
</gene>
<dbReference type="SUPFAM" id="SSF49452">
    <property type="entry name" value="Starch-binding domain-like"/>
    <property type="match status" value="1"/>
</dbReference>
<evidence type="ECO:0000259" key="6">
    <source>
        <dbReference type="Pfam" id="PF03714"/>
    </source>
</evidence>
<evidence type="ECO:0000256" key="1">
    <source>
        <dbReference type="ARBA" id="ARBA00008061"/>
    </source>
</evidence>
<evidence type="ECO:0000313" key="8">
    <source>
        <dbReference type="Proteomes" id="UP001165089"/>
    </source>
</evidence>